<dbReference type="GO" id="GO:0045666">
    <property type="term" value="P:positive regulation of neuron differentiation"/>
    <property type="evidence" value="ECO:0007669"/>
    <property type="project" value="InterPro"/>
</dbReference>
<reference evidence="2" key="1">
    <citation type="submission" date="2025-08" db="UniProtKB">
        <authorList>
            <consortium name="Ensembl"/>
        </authorList>
    </citation>
    <scope>IDENTIFICATION</scope>
</reference>
<keyword evidence="1" id="KW-0732">Signal</keyword>
<sequence length="74" mass="8586">MSLWVCVVLSLHCWVLAPVAASHDAAGPFGWLLSDKGPFHHSQEFAEFVERYQQGFTTKYKIYRRSLLNIRVYL</sequence>
<dbReference type="Ensembl" id="ENSSRHT00000102844.1">
    <property type="protein sequence ID" value="ENSSRHP00000100138.1"/>
    <property type="gene ID" value="ENSSRHG00000049071.1"/>
</dbReference>
<name>A0A673NH79_9TELE</name>
<accession>A0A673NH79</accession>
<dbReference type="GO" id="GO:0071300">
    <property type="term" value="P:cellular response to retinoic acid"/>
    <property type="evidence" value="ECO:0007669"/>
    <property type="project" value="TreeGrafter"/>
</dbReference>
<protein>
    <submittedName>
        <fullName evidence="2">Uncharacterized protein</fullName>
    </submittedName>
</protein>
<feature type="chain" id="PRO_5025371176" evidence="1">
    <location>
        <begin position="22"/>
        <end position="74"/>
    </location>
</feature>
<organism evidence="2 3">
    <name type="scientific">Sinocyclocheilus rhinocerous</name>
    <dbReference type="NCBI Taxonomy" id="307959"/>
    <lineage>
        <taxon>Eukaryota</taxon>
        <taxon>Metazoa</taxon>
        <taxon>Chordata</taxon>
        <taxon>Craniata</taxon>
        <taxon>Vertebrata</taxon>
        <taxon>Euteleostomi</taxon>
        <taxon>Actinopterygii</taxon>
        <taxon>Neopterygii</taxon>
        <taxon>Teleostei</taxon>
        <taxon>Ostariophysi</taxon>
        <taxon>Cypriniformes</taxon>
        <taxon>Cyprinidae</taxon>
        <taxon>Cyprininae</taxon>
        <taxon>Sinocyclocheilus</taxon>
    </lineage>
</organism>
<dbReference type="PANTHER" id="PTHR15564:SF10">
    <property type="entry name" value="BMP_RETINOIC ACID-INDUCIBLE NEURAL-SPECIFIC PROTEIN 3 ISOFORM X1"/>
    <property type="match status" value="1"/>
</dbReference>
<dbReference type="AlphaFoldDB" id="A0A673NH79"/>
<evidence type="ECO:0000313" key="3">
    <source>
        <dbReference type="Proteomes" id="UP000472270"/>
    </source>
</evidence>
<dbReference type="GO" id="GO:0005737">
    <property type="term" value="C:cytoplasm"/>
    <property type="evidence" value="ECO:0007669"/>
    <property type="project" value="TreeGrafter"/>
</dbReference>
<dbReference type="GO" id="GO:0045930">
    <property type="term" value="P:negative regulation of mitotic cell cycle"/>
    <property type="evidence" value="ECO:0007669"/>
    <property type="project" value="InterPro"/>
</dbReference>
<feature type="signal peptide" evidence="1">
    <location>
        <begin position="1"/>
        <end position="21"/>
    </location>
</feature>
<dbReference type="PANTHER" id="PTHR15564">
    <property type="entry name" value="MACPF DOMAIN-CONTAINING PROTEIN"/>
    <property type="match status" value="1"/>
</dbReference>
<keyword evidence="3" id="KW-1185">Reference proteome</keyword>
<dbReference type="GO" id="GO:0030425">
    <property type="term" value="C:dendrite"/>
    <property type="evidence" value="ECO:0007669"/>
    <property type="project" value="TreeGrafter"/>
</dbReference>
<dbReference type="GO" id="GO:0043025">
    <property type="term" value="C:neuronal cell body"/>
    <property type="evidence" value="ECO:0007669"/>
    <property type="project" value="TreeGrafter"/>
</dbReference>
<proteinExistence type="predicted"/>
<evidence type="ECO:0000313" key="2">
    <source>
        <dbReference type="Ensembl" id="ENSSRHP00000100138.1"/>
    </source>
</evidence>
<reference evidence="2" key="2">
    <citation type="submission" date="2025-09" db="UniProtKB">
        <authorList>
            <consortium name="Ensembl"/>
        </authorList>
    </citation>
    <scope>IDENTIFICATION</scope>
</reference>
<dbReference type="InterPro" id="IPR033237">
    <property type="entry name" value="BRINP"/>
</dbReference>
<evidence type="ECO:0000256" key="1">
    <source>
        <dbReference type="SAM" id="SignalP"/>
    </source>
</evidence>
<dbReference type="Proteomes" id="UP000472270">
    <property type="component" value="Unassembled WGS sequence"/>
</dbReference>
<dbReference type="GO" id="GO:0007399">
    <property type="term" value="P:nervous system development"/>
    <property type="evidence" value="ECO:0007669"/>
    <property type="project" value="TreeGrafter"/>
</dbReference>